<dbReference type="HOGENOM" id="CLU_034384_0_0_1"/>
<feature type="region of interest" description="Disordered" evidence="9">
    <location>
        <begin position="381"/>
        <end position="432"/>
    </location>
</feature>
<dbReference type="InterPro" id="IPR007356">
    <property type="entry name" value="tRNA_m1G_MeTrfase_euk"/>
</dbReference>
<feature type="compositionally biased region" description="Polar residues" evidence="9">
    <location>
        <begin position="42"/>
        <end position="54"/>
    </location>
</feature>
<accession>C5PB39</accession>
<feature type="region of interest" description="Disordered" evidence="9">
    <location>
        <begin position="1"/>
        <end position="153"/>
    </location>
</feature>
<dbReference type="GO" id="GO:0002939">
    <property type="term" value="P:tRNA N1-guanine methylation"/>
    <property type="evidence" value="ECO:0007669"/>
    <property type="project" value="TreeGrafter"/>
</dbReference>
<dbReference type="GO" id="GO:0052905">
    <property type="term" value="F:tRNA (guanosine(9)-N1)-methyltransferase activity"/>
    <property type="evidence" value="ECO:0007669"/>
    <property type="project" value="UniProtKB-EC"/>
</dbReference>
<keyword evidence="3 11" id="KW-0489">Methyltransferase</keyword>
<gene>
    <name evidence="11" type="ORF">CPC735_042670</name>
</gene>
<feature type="compositionally biased region" description="Basic and acidic residues" evidence="9">
    <location>
        <begin position="55"/>
        <end position="70"/>
    </location>
</feature>
<dbReference type="EMBL" id="ACFW01000035">
    <property type="protein sequence ID" value="EER25823.1"/>
    <property type="molecule type" value="Genomic_DNA"/>
</dbReference>
<evidence type="ECO:0000259" key="10">
    <source>
        <dbReference type="PROSITE" id="PS51675"/>
    </source>
</evidence>
<dbReference type="GO" id="GO:0005634">
    <property type="term" value="C:nucleus"/>
    <property type="evidence" value="ECO:0007669"/>
    <property type="project" value="TreeGrafter"/>
</dbReference>
<comment type="caution">
    <text evidence="11">The sequence shown here is derived from an EMBL/GenBank/DDBJ whole genome shotgun (WGS) entry which is preliminary data.</text>
</comment>
<evidence type="ECO:0000313" key="11">
    <source>
        <dbReference type="EMBL" id="EER25823.1"/>
    </source>
</evidence>
<feature type="compositionally biased region" description="Basic residues" evidence="9">
    <location>
        <begin position="113"/>
        <end position="122"/>
    </location>
</feature>
<evidence type="ECO:0000256" key="5">
    <source>
        <dbReference type="ARBA" id="ARBA00022691"/>
    </source>
</evidence>
<dbReference type="AlphaFoldDB" id="C5PB39"/>
<protein>
    <recommendedName>
        <fullName evidence="2">tRNA (guanine(9)-N1)-methyltransferase</fullName>
        <ecNumber evidence="1">2.1.1.221</ecNumber>
    </recommendedName>
    <alternativeName>
        <fullName evidence="7">tRNA methyltransferase 10</fullName>
    </alternativeName>
    <alternativeName>
        <fullName evidence="6">tRNA(m1G9)-methyltransferase</fullName>
    </alternativeName>
</protein>
<dbReference type="InterPro" id="IPR028564">
    <property type="entry name" value="MT_TRM10-typ"/>
</dbReference>
<dbReference type="Proteomes" id="UP000009084">
    <property type="component" value="Unassembled WGS sequence"/>
</dbReference>
<evidence type="ECO:0000256" key="7">
    <source>
        <dbReference type="ARBA" id="ARBA00032166"/>
    </source>
</evidence>
<evidence type="ECO:0000256" key="8">
    <source>
        <dbReference type="ARBA" id="ARBA00048434"/>
    </source>
</evidence>
<dbReference type="OrthoDB" id="278300at2759"/>
<name>C5PB39_COCP7</name>
<dbReference type="InterPro" id="IPR038459">
    <property type="entry name" value="MT_TRM10-typ_sf"/>
</dbReference>
<evidence type="ECO:0000256" key="9">
    <source>
        <dbReference type="SAM" id="MobiDB-lite"/>
    </source>
</evidence>
<keyword evidence="5" id="KW-0949">S-adenosyl-L-methionine</keyword>
<dbReference type="PANTHER" id="PTHR13563">
    <property type="entry name" value="TRNA (GUANINE-9-) METHYLTRANSFERASE"/>
    <property type="match status" value="1"/>
</dbReference>
<dbReference type="VEuPathDB" id="FungiDB:CPC735_042670"/>
<sequence length="432" mass="48073">MVASTTVAHAMAEEERPRKLQKVVHEPGSGAKDDKIAIPISAPTTDTAMSNDSSITEKEPPTTSGDDSRAASEAGPLARTETGDEVAPALSKNQLKKLKKLERWEAGREWRKEKRKEKMKARKERERAAKAQAAAEEPSEAPEGEEQGDGSPAGRITLRQLRKRDNGRSVVLPITLLLDCDFDDLMLDKERKSLASQITRSYSDNSRSKYRAHLVVSSFNKMLKERFDTVLAKQYERWKGVTLTEDDFVLAAESAQARMKQPRGGRLAGMFSRKAEIGKSKLEEEGEIVYLTSDSPDTLTELKPYSTYIIGGLVDKNRHKGICYKRATEKGFKTAKLPIGDYMEMSSRSVLATNHVVEIMIRWLELGDWGQAFDRVIPKRKGGTLKTSSTSEEKNEVEKDMQVQEQQDNVKEGNKGETSPLVTEGAGNSIPV</sequence>
<evidence type="ECO:0000256" key="4">
    <source>
        <dbReference type="ARBA" id="ARBA00022679"/>
    </source>
</evidence>
<evidence type="ECO:0000256" key="1">
    <source>
        <dbReference type="ARBA" id="ARBA00012797"/>
    </source>
</evidence>
<evidence type="ECO:0000256" key="6">
    <source>
        <dbReference type="ARBA" id="ARBA00031792"/>
    </source>
</evidence>
<feature type="compositionally biased region" description="Acidic residues" evidence="9">
    <location>
        <begin position="137"/>
        <end position="148"/>
    </location>
</feature>
<evidence type="ECO:0000313" key="12">
    <source>
        <dbReference type="Proteomes" id="UP000009084"/>
    </source>
</evidence>
<comment type="catalytic activity">
    <reaction evidence="8">
        <text>guanosine(9) in tRNA + S-adenosyl-L-methionine = N(1)-methylguanosine(9) in tRNA + S-adenosyl-L-homocysteine + H(+)</text>
        <dbReference type="Rhea" id="RHEA:43156"/>
        <dbReference type="Rhea" id="RHEA-COMP:10367"/>
        <dbReference type="Rhea" id="RHEA-COMP:10368"/>
        <dbReference type="ChEBI" id="CHEBI:15378"/>
        <dbReference type="ChEBI" id="CHEBI:57856"/>
        <dbReference type="ChEBI" id="CHEBI:59789"/>
        <dbReference type="ChEBI" id="CHEBI:73542"/>
        <dbReference type="ChEBI" id="CHEBI:74269"/>
        <dbReference type="EC" id="2.1.1.221"/>
    </reaction>
</comment>
<dbReference type="KEGG" id="cpw:9693451"/>
<dbReference type="EC" id="2.1.1.221" evidence="1"/>
<feature type="domain" description="SAM-dependent MTase TRM10-type" evidence="10">
    <location>
        <begin position="162"/>
        <end position="384"/>
    </location>
</feature>
<proteinExistence type="predicted"/>
<dbReference type="GO" id="GO:0000049">
    <property type="term" value="F:tRNA binding"/>
    <property type="evidence" value="ECO:0007669"/>
    <property type="project" value="TreeGrafter"/>
</dbReference>
<dbReference type="Gene3D" id="3.40.1280.30">
    <property type="match status" value="1"/>
</dbReference>
<evidence type="ECO:0000256" key="3">
    <source>
        <dbReference type="ARBA" id="ARBA00022603"/>
    </source>
</evidence>
<keyword evidence="4 11" id="KW-0808">Transferase</keyword>
<dbReference type="PROSITE" id="PS51675">
    <property type="entry name" value="SAM_MT_TRM10"/>
    <property type="match status" value="1"/>
</dbReference>
<evidence type="ECO:0000256" key="2">
    <source>
        <dbReference type="ARBA" id="ARBA00020451"/>
    </source>
</evidence>
<feature type="compositionally biased region" description="Basic and acidic residues" evidence="9">
    <location>
        <begin position="101"/>
        <end position="112"/>
    </location>
</feature>
<organism evidence="11 12">
    <name type="scientific">Coccidioides posadasii (strain C735)</name>
    <name type="common">Valley fever fungus</name>
    <dbReference type="NCBI Taxonomy" id="222929"/>
    <lineage>
        <taxon>Eukaryota</taxon>
        <taxon>Fungi</taxon>
        <taxon>Dikarya</taxon>
        <taxon>Ascomycota</taxon>
        <taxon>Pezizomycotina</taxon>
        <taxon>Eurotiomycetes</taxon>
        <taxon>Eurotiomycetidae</taxon>
        <taxon>Onygenales</taxon>
        <taxon>Onygenaceae</taxon>
        <taxon>Coccidioides</taxon>
    </lineage>
</organism>
<feature type="compositionally biased region" description="Basic and acidic residues" evidence="9">
    <location>
        <begin position="391"/>
        <end position="415"/>
    </location>
</feature>
<dbReference type="CDD" id="cd18089">
    <property type="entry name" value="SPOUT_Trm10-like"/>
    <property type="match status" value="1"/>
</dbReference>
<dbReference type="PANTHER" id="PTHR13563:SF13">
    <property type="entry name" value="TRNA METHYLTRANSFERASE 10 HOMOLOG A"/>
    <property type="match status" value="1"/>
</dbReference>
<reference evidence="11 12" key="1">
    <citation type="journal article" date="2009" name="Genome Res.">
        <title>Comparative genomic analyses of the human fungal pathogens Coccidioides and their relatives.</title>
        <authorList>
            <person name="Sharpton T.J."/>
            <person name="Stajich J.E."/>
            <person name="Rounsley S.D."/>
            <person name="Gardner M.J."/>
            <person name="Wortman J.R."/>
            <person name="Jordar V.S."/>
            <person name="Maiti R."/>
            <person name="Kodira C.D."/>
            <person name="Neafsey D.E."/>
            <person name="Zeng Q."/>
            <person name="Hung C.-Y."/>
            <person name="McMahan C."/>
            <person name="Muszewska A."/>
            <person name="Grynberg M."/>
            <person name="Mandel M.A."/>
            <person name="Kellner E.M."/>
            <person name="Barker B.M."/>
            <person name="Galgiani J.N."/>
            <person name="Orbach M.J."/>
            <person name="Kirkland T.N."/>
            <person name="Cole G.T."/>
            <person name="Henn M.R."/>
            <person name="Birren B.W."/>
            <person name="Taylor J.W."/>
        </authorList>
    </citation>
    <scope>NUCLEOTIDE SEQUENCE [LARGE SCALE GENOMIC DNA]</scope>
    <source>
        <strain evidence="12">C735</strain>
    </source>
</reference>